<evidence type="ECO:0000313" key="2">
    <source>
        <dbReference type="EMBL" id="MCA6077934.1"/>
    </source>
</evidence>
<dbReference type="Gene3D" id="1.10.287.1490">
    <property type="match status" value="1"/>
</dbReference>
<evidence type="ECO:0000313" key="3">
    <source>
        <dbReference type="Proteomes" id="UP001139409"/>
    </source>
</evidence>
<sequence>MNNDLLRNEFSSLERKVSLLLNEHKKLRSELAGVQAENEGLREELKQRDEQITGFQNKFKISKIVNSIDTEGQDTSELKRKIDEYIKEIDKCIAHIS</sequence>
<evidence type="ECO:0000256" key="1">
    <source>
        <dbReference type="SAM" id="Coils"/>
    </source>
</evidence>
<dbReference type="RefSeq" id="WP_225698797.1">
    <property type="nucleotide sequence ID" value="NZ_JAIXNE010000005.1"/>
</dbReference>
<organism evidence="2 3">
    <name type="scientific">Fulvivirga sedimenti</name>
    <dbReference type="NCBI Taxonomy" id="2879465"/>
    <lineage>
        <taxon>Bacteria</taxon>
        <taxon>Pseudomonadati</taxon>
        <taxon>Bacteroidota</taxon>
        <taxon>Cytophagia</taxon>
        <taxon>Cytophagales</taxon>
        <taxon>Fulvivirgaceae</taxon>
        <taxon>Fulvivirga</taxon>
    </lineage>
</organism>
<dbReference type="AlphaFoldDB" id="A0A9X1HTB3"/>
<feature type="coiled-coil region" evidence="1">
    <location>
        <begin position="3"/>
        <end position="58"/>
    </location>
</feature>
<protein>
    <submittedName>
        <fullName evidence="2">Uncharacterized protein</fullName>
    </submittedName>
</protein>
<dbReference type="Proteomes" id="UP001139409">
    <property type="component" value="Unassembled WGS sequence"/>
</dbReference>
<dbReference type="EMBL" id="JAIXNE010000005">
    <property type="protein sequence ID" value="MCA6077934.1"/>
    <property type="molecule type" value="Genomic_DNA"/>
</dbReference>
<gene>
    <name evidence="2" type="ORF">LDX50_23865</name>
</gene>
<proteinExistence type="predicted"/>
<comment type="caution">
    <text evidence="2">The sequence shown here is derived from an EMBL/GenBank/DDBJ whole genome shotgun (WGS) entry which is preliminary data.</text>
</comment>
<accession>A0A9X1HTB3</accession>
<reference evidence="2" key="1">
    <citation type="submission" date="2021-09" db="EMBL/GenBank/DDBJ databases">
        <title>Fulvivirga sp. isolated from coastal sediment.</title>
        <authorList>
            <person name="Yu H."/>
        </authorList>
    </citation>
    <scope>NUCLEOTIDE SEQUENCE</scope>
    <source>
        <strain evidence="2">1062</strain>
    </source>
</reference>
<keyword evidence="3" id="KW-1185">Reference proteome</keyword>
<keyword evidence="1" id="KW-0175">Coiled coil</keyword>
<name>A0A9X1HTB3_9BACT</name>